<dbReference type="SMART" id="SM00448">
    <property type="entry name" value="REC"/>
    <property type="match status" value="1"/>
</dbReference>
<proteinExistence type="predicted"/>
<evidence type="ECO:0000256" key="2">
    <source>
        <dbReference type="ARBA" id="ARBA00023125"/>
    </source>
</evidence>
<dbReference type="EMBL" id="VSSQ01002310">
    <property type="protein sequence ID" value="MPM14621.1"/>
    <property type="molecule type" value="Genomic_DNA"/>
</dbReference>
<dbReference type="PRINTS" id="PR00038">
    <property type="entry name" value="HTHLUXR"/>
</dbReference>
<evidence type="ECO:0000313" key="5">
    <source>
        <dbReference type="EMBL" id="MPM14621.1"/>
    </source>
</evidence>
<dbReference type="SUPFAM" id="SSF46894">
    <property type="entry name" value="C-terminal effector domain of the bipartite response regulators"/>
    <property type="match status" value="1"/>
</dbReference>
<dbReference type="PANTHER" id="PTHR43214:SF43">
    <property type="entry name" value="TWO-COMPONENT RESPONSE REGULATOR"/>
    <property type="match status" value="1"/>
</dbReference>
<reference evidence="5" key="1">
    <citation type="submission" date="2019-08" db="EMBL/GenBank/DDBJ databases">
        <authorList>
            <person name="Kucharzyk K."/>
            <person name="Murdoch R.W."/>
            <person name="Higgins S."/>
            <person name="Loffler F."/>
        </authorList>
    </citation>
    <scope>NUCLEOTIDE SEQUENCE</scope>
</reference>
<dbReference type="CDD" id="cd06170">
    <property type="entry name" value="LuxR_C_like"/>
    <property type="match status" value="1"/>
</dbReference>
<dbReference type="SUPFAM" id="SSF52172">
    <property type="entry name" value="CheY-like"/>
    <property type="match status" value="1"/>
</dbReference>
<dbReference type="Gene3D" id="3.40.50.2300">
    <property type="match status" value="1"/>
</dbReference>
<dbReference type="InterPro" id="IPR011006">
    <property type="entry name" value="CheY-like_superfamily"/>
</dbReference>
<sequence length="223" mass="24837">MISVMLVDDHAIIREGMKVLLASDPEITIIGEAGSVKQAVANMDLIRASNVLVLDMFLETESSGLGLLKQLLHEEQHPAILIVSMFTNAALVRQCLGLGAKGYVTKGDASDYLAKAIHTVSQGNTFISPTILASVMLEEPPSQEDQALELLTHREQDILELLGKGYTTRRMCEQLGISTSTVGTHMENLKYKLHLQDKNSLIRFAIKREEEREQKKRLFSTYR</sequence>
<dbReference type="InterPro" id="IPR039420">
    <property type="entry name" value="WalR-like"/>
</dbReference>
<dbReference type="AlphaFoldDB" id="A0A644XFT1"/>
<dbReference type="GO" id="GO:0003677">
    <property type="term" value="F:DNA binding"/>
    <property type="evidence" value="ECO:0007669"/>
    <property type="project" value="UniProtKB-KW"/>
</dbReference>
<dbReference type="InterPro" id="IPR001789">
    <property type="entry name" value="Sig_transdc_resp-reg_receiver"/>
</dbReference>
<dbReference type="Pfam" id="PF00072">
    <property type="entry name" value="Response_reg"/>
    <property type="match status" value="1"/>
</dbReference>
<dbReference type="InterPro" id="IPR058245">
    <property type="entry name" value="NreC/VraR/RcsB-like_REC"/>
</dbReference>
<accession>A0A644XFT1</accession>
<gene>
    <name evidence="5" type="primary">uhpA_2</name>
    <name evidence="5" type="ORF">SDC9_60985</name>
</gene>
<feature type="domain" description="HTH luxR-type" evidence="3">
    <location>
        <begin position="144"/>
        <end position="209"/>
    </location>
</feature>
<keyword evidence="2" id="KW-0238">DNA-binding</keyword>
<organism evidence="5">
    <name type="scientific">bioreactor metagenome</name>
    <dbReference type="NCBI Taxonomy" id="1076179"/>
    <lineage>
        <taxon>unclassified sequences</taxon>
        <taxon>metagenomes</taxon>
        <taxon>ecological metagenomes</taxon>
    </lineage>
</organism>
<feature type="domain" description="Response regulatory" evidence="4">
    <location>
        <begin position="3"/>
        <end position="121"/>
    </location>
</feature>
<dbReference type="PANTHER" id="PTHR43214">
    <property type="entry name" value="TWO-COMPONENT RESPONSE REGULATOR"/>
    <property type="match status" value="1"/>
</dbReference>
<keyword evidence="1" id="KW-0597">Phosphoprotein</keyword>
<protein>
    <submittedName>
        <fullName evidence="5">Transcriptional regulatory protein UhpA</fullName>
    </submittedName>
</protein>
<comment type="caution">
    <text evidence="5">The sequence shown here is derived from an EMBL/GenBank/DDBJ whole genome shotgun (WGS) entry which is preliminary data.</text>
</comment>
<name>A0A644XFT1_9ZZZZ</name>
<dbReference type="PROSITE" id="PS50043">
    <property type="entry name" value="HTH_LUXR_2"/>
    <property type="match status" value="1"/>
</dbReference>
<dbReference type="InterPro" id="IPR016032">
    <property type="entry name" value="Sig_transdc_resp-reg_C-effctor"/>
</dbReference>
<dbReference type="Pfam" id="PF00196">
    <property type="entry name" value="GerE"/>
    <property type="match status" value="1"/>
</dbReference>
<dbReference type="GO" id="GO:0000160">
    <property type="term" value="P:phosphorelay signal transduction system"/>
    <property type="evidence" value="ECO:0007669"/>
    <property type="project" value="InterPro"/>
</dbReference>
<dbReference type="GO" id="GO:0006355">
    <property type="term" value="P:regulation of DNA-templated transcription"/>
    <property type="evidence" value="ECO:0007669"/>
    <property type="project" value="InterPro"/>
</dbReference>
<dbReference type="CDD" id="cd17535">
    <property type="entry name" value="REC_NarL-like"/>
    <property type="match status" value="1"/>
</dbReference>
<evidence type="ECO:0000259" key="4">
    <source>
        <dbReference type="PROSITE" id="PS50110"/>
    </source>
</evidence>
<evidence type="ECO:0000256" key="1">
    <source>
        <dbReference type="ARBA" id="ARBA00022553"/>
    </source>
</evidence>
<evidence type="ECO:0000259" key="3">
    <source>
        <dbReference type="PROSITE" id="PS50043"/>
    </source>
</evidence>
<dbReference type="PROSITE" id="PS50110">
    <property type="entry name" value="RESPONSE_REGULATORY"/>
    <property type="match status" value="1"/>
</dbReference>
<dbReference type="InterPro" id="IPR000792">
    <property type="entry name" value="Tscrpt_reg_LuxR_C"/>
</dbReference>
<dbReference type="SMART" id="SM00421">
    <property type="entry name" value="HTH_LUXR"/>
    <property type="match status" value="1"/>
</dbReference>